<dbReference type="GO" id="GO:0000155">
    <property type="term" value="F:phosphorelay sensor kinase activity"/>
    <property type="evidence" value="ECO:0007669"/>
    <property type="project" value="InterPro"/>
</dbReference>
<feature type="transmembrane region" description="Helical" evidence="17">
    <location>
        <begin position="76"/>
        <end position="97"/>
    </location>
</feature>
<evidence type="ECO:0000256" key="1">
    <source>
        <dbReference type="ARBA" id="ARBA00000085"/>
    </source>
</evidence>
<feature type="transmembrane region" description="Helical" evidence="17">
    <location>
        <begin position="6"/>
        <end position="24"/>
    </location>
</feature>
<dbReference type="Proteomes" id="UP000021816">
    <property type="component" value="Unassembled WGS sequence"/>
</dbReference>
<sequence length="929" mass="100789">MLEAPVLIAASLFYLGLLFAVAWWGDKRADQGRSLIASPTIYALSMAVYCTTWTFYGSVGRAAVSGIGFLPVYLGPTLVMALGWIVLVMALGWIVLLKMIRIVKANRITSIADFISSRYGKSHGLGGLVTIIAVVGIIPYISLQLKAVSNTVSLLLSYPEIVMPHRSATMSVGADISFYIALILAAFTIVFGTRHLDATERHEGMVAAIALESVVKLVAFLAVGVFVTWGVFDGFADIFDRVAAHPELHTLMTAIPSGQGYTGWFSLVLLSGLAILFLPRQFQVAVVENVNEAHLKRAAWLFPLYLLLINIFVLPIALGGLLHFSGQGVDADTFVLTFPMSQRQEGLTLLVFIGGLSAATGMVIVETIALSTMVCNDLVMPMLLRHNRAALAESKDLSGLLLGIRRGAIVVILLLGYLYFRLAGEAYALVAIGLISFSAVAQFAPALIGGMYWRGGTRGGALAGLSAGFVVWGYTLLLPSFAKSGWLPGDFLAQGFFGVELLRPQQLFGLTGIDEISHCLFWSFFANIGAYVGVSLLRPPMVAEATQATLFVDALSETGQGGAVLWRGRAQVSDLQELVGRFLGPNRAQTAFAAFARRHGRDGDSTPEADAKLVQFAESLLAGAIGSASARVMVASVAKEEPLSIEEVMHILDEASQLRTYSRELERKSRELTAATLELRAANERLQELDRVKDDIMSSVTHELRTPLTSIRAFSELLRDDPKMHLPDRERFLGLIVSEAERLSRLINQTLDLAKIESGRADWNGCELDLKEVIEQSIAATSQLVREKEAHIEVDLPDNLPLILADRDRLIQVMLNLLSNAVKFLTPGSGRIRVSLSHREDGLEVSVADNGPGIRLQDQELVFEKFRQVGDTMTAKPSGTGLGLPISRRIVEHFGGQLWVESVPGEGATFRFFLPFAPEQSPGGAPQVA</sequence>
<dbReference type="CDD" id="cd00082">
    <property type="entry name" value="HisKA"/>
    <property type="match status" value="1"/>
</dbReference>
<dbReference type="GO" id="GO:0005886">
    <property type="term" value="C:plasma membrane"/>
    <property type="evidence" value="ECO:0007669"/>
    <property type="project" value="UniProtKB-SubCell"/>
</dbReference>
<keyword evidence="7" id="KW-0597">Phosphoprotein</keyword>
<evidence type="ECO:0000256" key="15">
    <source>
        <dbReference type="ARBA" id="ARBA00023136"/>
    </source>
</evidence>
<evidence type="ECO:0000256" key="9">
    <source>
        <dbReference type="ARBA" id="ARBA00022692"/>
    </source>
</evidence>
<dbReference type="AlphaFoldDB" id="A0A011NBN6"/>
<feature type="coiled-coil region" evidence="16">
    <location>
        <begin position="658"/>
        <end position="699"/>
    </location>
</feature>
<reference evidence="19 20" key="1">
    <citation type="submission" date="2014-02" db="EMBL/GenBank/DDBJ databases">
        <title>Expanding our view of genomic diversity in Candidatus Accumulibacter clades.</title>
        <authorList>
            <person name="Skennerton C.T."/>
            <person name="Barr J.J."/>
            <person name="Slater F.R."/>
            <person name="Bond P.L."/>
            <person name="Tyson G.W."/>
        </authorList>
    </citation>
    <scope>NUCLEOTIDE SEQUENCE [LARGE SCALE GENOMIC DNA]</scope>
    <source>
        <strain evidence="20">BA-92</strain>
    </source>
</reference>
<keyword evidence="8 19" id="KW-0808">Transferase</keyword>
<dbReference type="PRINTS" id="PR00344">
    <property type="entry name" value="BCTRLSENSOR"/>
</dbReference>
<evidence type="ECO:0000256" key="7">
    <source>
        <dbReference type="ARBA" id="ARBA00022553"/>
    </source>
</evidence>
<dbReference type="PROSITE" id="PS50283">
    <property type="entry name" value="NA_SOLUT_SYMP_3"/>
    <property type="match status" value="1"/>
</dbReference>
<dbReference type="PATRIC" id="fig|1454003.3.peg.2082"/>
<organism evidence="19 20">
    <name type="scientific">Candidatus Accumulibacter appositus</name>
    <dbReference type="NCBI Taxonomy" id="1454003"/>
    <lineage>
        <taxon>Bacteria</taxon>
        <taxon>Pseudomonadati</taxon>
        <taxon>Pseudomonadota</taxon>
        <taxon>Betaproteobacteria</taxon>
        <taxon>Candidatus Accumulibacter</taxon>
    </lineage>
</organism>
<dbReference type="EMBL" id="JEMX01000042">
    <property type="protein sequence ID" value="EXI80063.1"/>
    <property type="molecule type" value="Genomic_DNA"/>
</dbReference>
<keyword evidence="10" id="KW-0547">Nucleotide-binding</keyword>
<dbReference type="Gene3D" id="3.30.565.10">
    <property type="entry name" value="Histidine kinase-like ATPase, C-terminal domain"/>
    <property type="match status" value="1"/>
</dbReference>
<evidence type="ECO:0000313" key="20">
    <source>
        <dbReference type="Proteomes" id="UP000021816"/>
    </source>
</evidence>
<dbReference type="InterPro" id="IPR038377">
    <property type="entry name" value="Na/Glc_symporter_sf"/>
</dbReference>
<keyword evidence="16" id="KW-0175">Coiled coil</keyword>
<dbReference type="InterPro" id="IPR005467">
    <property type="entry name" value="His_kinase_dom"/>
</dbReference>
<evidence type="ECO:0000256" key="11">
    <source>
        <dbReference type="ARBA" id="ARBA00022777"/>
    </source>
</evidence>
<evidence type="ECO:0000256" key="5">
    <source>
        <dbReference type="ARBA" id="ARBA00012438"/>
    </source>
</evidence>
<proteinExistence type="inferred from homology"/>
<dbReference type="SMART" id="SM00388">
    <property type="entry name" value="HisKA"/>
    <property type="match status" value="1"/>
</dbReference>
<comment type="similarity">
    <text evidence="4">Belongs to the sodium:solute symporter (SSF) (TC 2.A.21) family.</text>
</comment>
<feature type="transmembrane region" description="Helical" evidence="17">
    <location>
        <begin position="125"/>
        <end position="143"/>
    </location>
</feature>
<evidence type="ECO:0000256" key="10">
    <source>
        <dbReference type="ARBA" id="ARBA00022741"/>
    </source>
</evidence>
<dbReference type="PANTHER" id="PTHR43711">
    <property type="entry name" value="TWO-COMPONENT HISTIDINE KINASE"/>
    <property type="match status" value="1"/>
</dbReference>
<feature type="transmembrane region" description="Helical" evidence="17">
    <location>
        <begin position="460"/>
        <end position="482"/>
    </location>
</feature>
<keyword evidence="15 17" id="KW-0472">Membrane</keyword>
<dbReference type="InterPro" id="IPR036890">
    <property type="entry name" value="HATPase_C_sf"/>
</dbReference>
<dbReference type="EC" id="2.7.13.3" evidence="5"/>
<gene>
    <name evidence="19" type="primary">yycG_2</name>
    <name evidence="19" type="ORF">AW10_02031</name>
</gene>
<protein>
    <recommendedName>
        <fullName evidence="5">histidine kinase</fullName>
        <ecNumber evidence="5">2.7.13.3</ecNumber>
    </recommendedName>
</protein>
<dbReference type="FunFam" id="3.30.565.10:FF:000023">
    <property type="entry name" value="PAS domain-containing sensor histidine kinase"/>
    <property type="match status" value="1"/>
</dbReference>
<evidence type="ECO:0000313" key="19">
    <source>
        <dbReference type="EMBL" id="EXI80063.1"/>
    </source>
</evidence>
<dbReference type="GO" id="GO:0022857">
    <property type="term" value="F:transmembrane transporter activity"/>
    <property type="evidence" value="ECO:0007669"/>
    <property type="project" value="InterPro"/>
</dbReference>
<dbReference type="CDD" id="cd10322">
    <property type="entry name" value="SLC5sbd"/>
    <property type="match status" value="1"/>
</dbReference>
<name>A0A011NBN6_9PROT</name>
<keyword evidence="12" id="KW-0067">ATP-binding</keyword>
<accession>A0A011NBN6</accession>
<feature type="domain" description="Histidine kinase" evidence="18">
    <location>
        <begin position="699"/>
        <end position="918"/>
    </location>
</feature>
<evidence type="ECO:0000256" key="12">
    <source>
        <dbReference type="ARBA" id="ARBA00022840"/>
    </source>
</evidence>
<dbReference type="GO" id="GO:0005524">
    <property type="term" value="F:ATP binding"/>
    <property type="evidence" value="ECO:0007669"/>
    <property type="project" value="UniProtKB-KW"/>
</dbReference>
<dbReference type="Pfam" id="PF00512">
    <property type="entry name" value="HisKA"/>
    <property type="match status" value="1"/>
</dbReference>
<dbReference type="FunFam" id="1.10.287.130:FF:000001">
    <property type="entry name" value="Two-component sensor histidine kinase"/>
    <property type="match status" value="1"/>
</dbReference>
<dbReference type="Gene3D" id="1.10.287.130">
    <property type="match status" value="1"/>
</dbReference>
<dbReference type="GO" id="GO:0045121">
    <property type="term" value="C:membrane raft"/>
    <property type="evidence" value="ECO:0007669"/>
    <property type="project" value="UniProtKB-SubCell"/>
</dbReference>
<keyword evidence="6" id="KW-1003">Cell membrane</keyword>
<dbReference type="InterPro" id="IPR001734">
    <property type="entry name" value="Na/solute_symporter"/>
</dbReference>
<dbReference type="Pfam" id="PF02518">
    <property type="entry name" value="HATPase_c"/>
    <property type="match status" value="1"/>
</dbReference>
<feature type="transmembrane region" description="Helical" evidence="17">
    <location>
        <begin position="36"/>
        <end position="56"/>
    </location>
</feature>
<evidence type="ECO:0000256" key="4">
    <source>
        <dbReference type="ARBA" id="ARBA00006434"/>
    </source>
</evidence>
<evidence type="ECO:0000256" key="6">
    <source>
        <dbReference type="ARBA" id="ARBA00022475"/>
    </source>
</evidence>
<comment type="catalytic activity">
    <reaction evidence="1">
        <text>ATP + protein L-histidine = ADP + protein N-phospho-L-histidine.</text>
        <dbReference type="EC" id="2.7.13.3"/>
    </reaction>
</comment>
<feature type="transmembrane region" description="Helical" evidence="17">
    <location>
        <begin position="400"/>
        <end position="420"/>
    </location>
</feature>
<feature type="transmembrane region" description="Helical" evidence="17">
    <location>
        <begin position="346"/>
        <end position="379"/>
    </location>
</feature>
<dbReference type="Gene3D" id="1.20.1730.10">
    <property type="entry name" value="Sodium/glucose cotransporter"/>
    <property type="match status" value="1"/>
</dbReference>
<evidence type="ECO:0000259" key="18">
    <source>
        <dbReference type="PROSITE" id="PS50109"/>
    </source>
</evidence>
<evidence type="ECO:0000256" key="17">
    <source>
        <dbReference type="SAM" id="Phobius"/>
    </source>
</evidence>
<keyword evidence="13 17" id="KW-1133">Transmembrane helix</keyword>
<comment type="subcellular location">
    <subcellularLocation>
        <location evidence="2">Cell membrane</location>
    </subcellularLocation>
    <subcellularLocation>
        <location evidence="3">Membrane raft</location>
        <topology evidence="3">Multi-pass membrane protein</topology>
    </subcellularLocation>
</comment>
<evidence type="ECO:0000256" key="3">
    <source>
        <dbReference type="ARBA" id="ARBA00004314"/>
    </source>
</evidence>
<evidence type="ECO:0000256" key="14">
    <source>
        <dbReference type="ARBA" id="ARBA00023012"/>
    </source>
</evidence>
<evidence type="ECO:0000256" key="2">
    <source>
        <dbReference type="ARBA" id="ARBA00004236"/>
    </source>
</evidence>
<dbReference type="PROSITE" id="PS50109">
    <property type="entry name" value="HIS_KIN"/>
    <property type="match status" value="1"/>
</dbReference>
<dbReference type="InterPro" id="IPR036097">
    <property type="entry name" value="HisK_dim/P_sf"/>
</dbReference>
<evidence type="ECO:0000256" key="13">
    <source>
        <dbReference type="ARBA" id="ARBA00022989"/>
    </source>
</evidence>
<evidence type="ECO:0000256" key="8">
    <source>
        <dbReference type="ARBA" id="ARBA00022679"/>
    </source>
</evidence>
<feature type="transmembrane region" description="Helical" evidence="17">
    <location>
        <begin position="299"/>
        <end position="326"/>
    </location>
</feature>
<feature type="transmembrane region" description="Helical" evidence="17">
    <location>
        <begin position="426"/>
        <end position="448"/>
    </location>
</feature>
<keyword evidence="9 17" id="KW-0812">Transmembrane</keyword>
<dbReference type="PANTHER" id="PTHR43711:SF30">
    <property type="entry name" value="HISTIDINE KINASE"/>
    <property type="match status" value="1"/>
</dbReference>
<dbReference type="InterPro" id="IPR050736">
    <property type="entry name" value="Sensor_HK_Regulatory"/>
</dbReference>
<feature type="transmembrane region" description="Helical" evidence="17">
    <location>
        <begin position="205"/>
        <end position="232"/>
    </location>
</feature>
<dbReference type="InterPro" id="IPR003661">
    <property type="entry name" value="HisK_dim/P_dom"/>
</dbReference>
<evidence type="ECO:0000256" key="16">
    <source>
        <dbReference type="SAM" id="Coils"/>
    </source>
</evidence>
<dbReference type="InterPro" id="IPR003594">
    <property type="entry name" value="HATPase_dom"/>
</dbReference>
<dbReference type="SUPFAM" id="SSF47384">
    <property type="entry name" value="Homodimeric domain of signal transducing histidine kinase"/>
    <property type="match status" value="1"/>
</dbReference>
<feature type="transmembrane region" description="Helical" evidence="17">
    <location>
        <begin position="261"/>
        <end position="278"/>
    </location>
</feature>
<keyword evidence="11 19" id="KW-0418">Kinase</keyword>
<dbReference type="SMART" id="SM00387">
    <property type="entry name" value="HATPase_c"/>
    <property type="match status" value="1"/>
</dbReference>
<keyword evidence="14" id="KW-0902">Two-component regulatory system</keyword>
<dbReference type="STRING" id="1454003.AW10_02031"/>
<feature type="transmembrane region" description="Helical" evidence="17">
    <location>
        <begin position="176"/>
        <end position="193"/>
    </location>
</feature>
<dbReference type="InterPro" id="IPR004358">
    <property type="entry name" value="Sig_transdc_His_kin-like_C"/>
</dbReference>
<comment type="caution">
    <text evidence="19">The sequence shown here is derived from an EMBL/GenBank/DDBJ whole genome shotgun (WGS) entry which is preliminary data.</text>
</comment>
<dbReference type="SUPFAM" id="SSF55874">
    <property type="entry name" value="ATPase domain of HSP90 chaperone/DNA topoisomerase II/histidine kinase"/>
    <property type="match status" value="1"/>
</dbReference>